<gene>
    <name evidence="1" type="ORF">KI387_012108</name>
</gene>
<name>A0AA38CHN3_TAXCH</name>
<evidence type="ECO:0000313" key="2">
    <source>
        <dbReference type="Proteomes" id="UP000824469"/>
    </source>
</evidence>
<comment type="caution">
    <text evidence="1">The sequence shown here is derived from an EMBL/GenBank/DDBJ whole genome shotgun (WGS) entry which is preliminary data.</text>
</comment>
<dbReference type="AlphaFoldDB" id="A0AA38CHN3"/>
<organism evidence="1 2">
    <name type="scientific">Taxus chinensis</name>
    <name type="common">Chinese yew</name>
    <name type="synonym">Taxus wallichiana var. chinensis</name>
    <dbReference type="NCBI Taxonomy" id="29808"/>
    <lineage>
        <taxon>Eukaryota</taxon>
        <taxon>Viridiplantae</taxon>
        <taxon>Streptophyta</taxon>
        <taxon>Embryophyta</taxon>
        <taxon>Tracheophyta</taxon>
        <taxon>Spermatophyta</taxon>
        <taxon>Pinopsida</taxon>
        <taxon>Pinidae</taxon>
        <taxon>Conifers II</taxon>
        <taxon>Cupressales</taxon>
        <taxon>Taxaceae</taxon>
        <taxon>Taxus</taxon>
    </lineage>
</organism>
<dbReference type="EMBL" id="JAHRHJ020000009">
    <property type="protein sequence ID" value="KAH9300525.1"/>
    <property type="molecule type" value="Genomic_DNA"/>
</dbReference>
<feature type="non-terminal residue" evidence="1">
    <location>
        <position position="1"/>
    </location>
</feature>
<accession>A0AA38CHN3</accession>
<keyword evidence="2" id="KW-1185">Reference proteome</keyword>
<reference evidence="1 2" key="1">
    <citation type="journal article" date="2021" name="Nat. Plants">
        <title>The Taxus genome provides insights into paclitaxel biosynthesis.</title>
        <authorList>
            <person name="Xiong X."/>
            <person name="Gou J."/>
            <person name="Liao Q."/>
            <person name="Li Y."/>
            <person name="Zhou Q."/>
            <person name="Bi G."/>
            <person name="Li C."/>
            <person name="Du R."/>
            <person name="Wang X."/>
            <person name="Sun T."/>
            <person name="Guo L."/>
            <person name="Liang H."/>
            <person name="Lu P."/>
            <person name="Wu Y."/>
            <person name="Zhang Z."/>
            <person name="Ro D.K."/>
            <person name="Shang Y."/>
            <person name="Huang S."/>
            <person name="Yan J."/>
        </authorList>
    </citation>
    <scope>NUCLEOTIDE SEQUENCE [LARGE SCALE GENOMIC DNA]</scope>
    <source>
        <strain evidence="1">Ta-2019</strain>
    </source>
</reference>
<dbReference type="Proteomes" id="UP000824469">
    <property type="component" value="Unassembled WGS sequence"/>
</dbReference>
<feature type="non-terminal residue" evidence="1">
    <location>
        <position position="119"/>
    </location>
</feature>
<protein>
    <submittedName>
        <fullName evidence="1">Uncharacterized protein</fullName>
    </submittedName>
</protein>
<sequence>PFPKPFTKEILEGVAGPEIYSFTDGLSGYLYVPKIVRYCTAEQHNKCPNDDAGLFARCSRSRKALRICINIPHTPLSFRVLCFPLFPYFLAPFLFSNETATLTGRRSCNRHPEQGGGPL</sequence>
<proteinExistence type="predicted"/>
<evidence type="ECO:0000313" key="1">
    <source>
        <dbReference type="EMBL" id="KAH9300525.1"/>
    </source>
</evidence>